<keyword evidence="3" id="KW-0812">Transmembrane</keyword>
<dbReference type="Gene3D" id="2.70.170.10">
    <property type="entry name" value="Neurotransmitter-gated ion-channel ligand-binding domain"/>
    <property type="match status" value="1"/>
</dbReference>
<evidence type="ECO:0000256" key="3">
    <source>
        <dbReference type="SAM" id="Phobius"/>
    </source>
</evidence>
<proteinExistence type="predicted"/>
<keyword evidence="3" id="KW-0472">Membrane</keyword>
<feature type="transmembrane region" description="Helical" evidence="3">
    <location>
        <begin position="320"/>
        <end position="343"/>
    </location>
</feature>
<dbReference type="InterPro" id="IPR036734">
    <property type="entry name" value="Neur_chan_lig-bd_sf"/>
</dbReference>
<dbReference type="PANTHER" id="PTHR18945">
    <property type="entry name" value="NEUROTRANSMITTER GATED ION CHANNEL"/>
    <property type="match status" value="1"/>
</dbReference>
<protein>
    <recommendedName>
        <fullName evidence="5">Neurotransmitter-gated ion-channel ligand-binding domain-containing protein</fullName>
    </recommendedName>
</protein>
<dbReference type="InterPro" id="IPR036719">
    <property type="entry name" value="Neuro-gated_channel_TM_sf"/>
</dbReference>
<dbReference type="GO" id="GO:0004888">
    <property type="term" value="F:transmembrane signaling receptor activity"/>
    <property type="evidence" value="ECO:0007669"/>
    <property type="project" value="InterPro"/>
</dbReference>
<feature type="transmembrane region" description="Helical" evidence="3">
    <location>
        <begin position="363"/>
        <end position="381"/>
    </location>
</feature>
<keyword evidence="3" id="KW-1133">Transmembrane helix</keyword>
<feature type="region of interest" description="Disordered" evidence="2">
    <location>
        <begin position="415"/>
        <end position="453"/>
    </location>
</feature>
<feature type="transmembrane region" description="Helical" evidence="3">
    <location>
        <begin position="258"/>
        <end position="279"/>
    </location>
</feature>
<feature type="region of interest" description="Disordered" evidence="2">
    <location>
        <begin position="1"/>
        <end position="23"/>
    </location>
</feature>
<dbReference type="EMBL" id="HBNR01022966">
    <property type="protein sequence ID" value="CAE4575727.1"/>
    <property type="molecule type" value="Transcribed_RNA"/>
</dbReference>
<evidence type="ECO:0008006" key="5">
    <source>
        <dbReference type="Google" id="ProtNLM"/>
    </source>
</evidence>
<dbReference type="InterPro" id="IPR038050">
    <property type="entry name" value="Neuro_actylchol_rec"/>
</dbReference>
<evidence type="ECO:0000256" key="2">
    <source>
        <dbReference type="SAM" id="MobiDB-lite"/>
    </source>
</evidence>
<dbReference type="AlphaFoldDB" id="A0A7S4QA79"/>
<organism evidence="4">
    <name type="scientific">Alexandrium monilatum</name>
    <dbReference type="NCBI Taxonomy" id="311494"/>
    <lineage>
        <taxon>Eukaryota</taxon>
        <taxon>Sar</taxon>
        <taxon>Alveolata</taxon>
        <taxon>Dinophyceae</taxon>
        <taxon>Gonyaulacales</taxon>
        <taxon>Pyrocystaceae</taxon>
        <taxon>Alexandrium</taxon>
    </lineage>
</organism>
<reference evidence="4" key="1">
    <citation type="submission" date="2021-01" db="EMBL/GenBank/DDBJ databases">
        <authorList>
            <person name="Corre E."/>
            <person name="Pelletier E."/>
            <person name="Niang G."/>
            <person name="Scheremetjew M."/>
            <person name="Finn R."/>
            <person name="Kale V."/>
            <person name="Holt S."/>
            <person name="Cochrane G."/>
            <person name="Meng A."/>
            <person name="Brown T."/>
            <person name="Cohen L."/>
        </authorList>
    </citation>
    <scope>NUCLEOTIDE SEQUENCE</scope>
    <source>
        <strain evidence="4">CCMP3105</strain>
    </source>
</reference>
<dbReference type="InterPro" id="IPR006201">
    <property type="entry name" value="Neur_channel"/>
</dbReference>
<dbReference type="Gene3D" id="1.20.58.390">
    <property type="entry name" value="Neurotransmitter-gated ion-channel transmembrane domain"/>
    <property type="match status" value="1"/>
</dbReference>
<gene>
    <name evidence="4" type="ORF">AMON00008_LOCUS15347</name>
</gene>
<accession>A0A7S4QA79</accession>
<dbReference type="GO" id="GO:0005230">
    <property type="term" value="F:extracellular ligand-gated monoatomic ion channel activity"/>
    <property type="evidence" value="ECO:0007669"/>
    <property type="project" value="InterPro"/>
</dbReference>
<dbReference type="GO" id="GO:0016020">
    <property type="term" value="C:membrane"/>
    <property type="evidence" value="ECO:0007669"/>
    <property type="project" value="UniProtKB-SubCell"/>
</dbReference>
<comment type="subcellular location">
    <subcellularLocation>
        <location evidence="1">Membrane</location>
        <topology evidence="1">Multi-pass membrane protein</topology>
    </subcellularLocation>
</comment>
<dbReference type="SUPFAM" id="SSF90112">
    <property type="entry name" value="Neurotransmitter-gated ion-channel transmembrane pore"/>
    <property type="match status" value="1"/>
</dbReference>
<sequence>MAQGPGGYQAPQPMCEGPPSEDVVPLLGTADMGPTYREDPVDEPATRYISRPKPPKFLWDTSDHQYLELVRCHAAVRVVSLDPKAGTFSVRMKCHWAFRTLNSQEDSEIRLRGVPGIRMPANRVTVEESRVWKDLTGSNDPASKRTTHKTVYWKGTSTFTIEGHKVFHMENFPFDRQVINLEQLDFVWRSEKDEADYYKSMKVVFFNVSTESLLPEWSVEPAYITPMEKTETRPVDLNCPSFAHKFVVQLRIERKEWFYVRQVFFVTYLMVLVSCTPLTMPPTEDNMGTRLEVYGSSLLTLVAFKYAVADHIPSVPYSTFTDNFLLAPVCTVAVVVFETVAAYHIPNRIDESVTERLDWGENISFYMLALLWTIYFLYAAFYKPRRRTPWLDVLARKSQNRWTLRHSQDMEFFERECESSDTEDGEDSSPTTAGEATRKSINVKGSPRFDTGV</sequence>
<name>A0A7S4QA79_9DINO</name>
<evidence type="ECO:0000313" key="4">
    <source>
        <dbReference type="EMBL" id="CAE4575727.1"/>
    </source>
</evidence>
<evidence type="ECO:0000256" key="1">
    <source>
        <dbReference type="ARBA" id="ARBA00004141"/>
    </source>
</evidence>